<evidence type="ECO:0000313" key="6">
    <source>
        <dbReference type="Proteomes" id="UP000076078"/>
    </source>
</evidence>
<keyword evidence="2 3" id="KW-0663">Pyridoxal phosphate</keyword>
<dbReference type="OrthoDB" id="5034579at2759"/>
<dbReference type="PRINTS" id="PR01179">
    <property type="entry name" value="ODADCRBXLASE"/>
</dbReference>
<evidence type="ECO:0000256" key="3">
    <source>
        <dbReference type="PIRSR" id="PIRSR600183-50"/>
    </source>
</evidence>
<evidence type="ECO:0000313" key="5">
    <source>
        <dbReference type="EMBL" id="KYQ90740.1"/>
    </source>
</evidence>
<dbReference type="STRING" id="361077.A0A151Z9W7"/>
<organism evidence="5 6">
    <name type="scientific">Tieghemostelium lacteum</name>
    <name type="common">Slime mold</name>
    <name type="synonym">Dictyostelium lacteum</name>
    <dbReference type="NCBI Taxonomy" id="361077"/>
    <lineage>
        <taxon>Eukaryota</taxon>
        <taxon>Amoebozoa</taxon>
        <taxon>Evosea</taxon>
        <taxon>Eumycetozoa</taxon>
        <taxon>Dictyostelia</taxon>
        <taxon>Dictyosteliales</taxon>
        <taxon>Raperosteliaceae</taxon>
        <taxon>Tieghemostelium</taxon>
    </lineage>
</organism>
<dbReference type="SUPFAM" id="SSF50621">
    <property type="entry name" value="Alanine racemase C-terminal domain-like"/>
    <property type="match status" value="1"/>
</dbReference>
<dbReference type="InParanoid" id="A0A151Z9W7"/>
<dbReference type="Gene3D" id="3.20.20.10">
    <property type="entry name" value="Alanine racemase"/>
    <property type="match status" value="1"/>
</dbReference>
<evidence type="ECO:0000259" key="4">
    <source>
        <dbReference type="Pfam" id="PF02784"/>
    </source>
</evidence>
<sequence>MQPNNQATTKFSESIDCLEWKKKAIKKTIEEGVIPNEPLVMLYNLNEFRKVAQESNQVFGGLQTMAVKCNPVMSLLKEANKCGLGAEVASFGELKISEAAGFSPDKIVFDSPIKTRSELEYAINLGCKMNVDNFQELERIKEIVAKLPSDKVDQLVIGIRVNPQVAAGKLADLSTGVPTSKFGIGMEYKDQIVQEYRNNRWLKTIHVHVGSQGFEMSAITNSASIVFELTKEINVLTNDQIKFFNIGGGLSVNFESEQINPTFTQYSQLLRETLPELFNGKYILITEFGRSYWAKCGVVVSNIEYHKVSSGREIGMVHGGANLFVRTIYQYPLWKFRLTIFDQNGKYKSGEEGAAITDLGGPCCFASDLLCQKTMLPLLTNNDFVMVHDTGAYCLSAYSHYNLRLAPPIYAYEESDNSLVKIKKGETIEDIINFFS</sequence>
<dbReference type="InterPro" id="IPR009006">
    <property type="entry name" value="Ala_racemase/Decarboxylase_C"/>
</dbReference>
<reference evidence="5 6" key="1">
    <citation type="submission" date="2015-12" db="EMBL/GenBank/DDBJ databases">
        <title>Dictyostelia acquired genes for synthesis and detection of signals that induce cell-type specialization by lateral gene transfer from prokaryotes.</title>
        <authorList>
            <person name="Gloeckner G."/>
            <person name="Schaap P."/>
        </authorList>
    </citation>
    <scope>NUCLEOTIDE SEQUENCE [LARGE SCALE GENOMIC DNA]</scope>
    <source>
        <strain evidence="5 6">TK</strain>
    </source>
</reference>
<protein>
    <submittedName>
        <fullName evidence="5">Group IV decarboxylase</fullName>
    </submittedName>
</protein>
<feature type="modified residue" description="N6-(pyridoxal phosphate)lysine" evidence="3">
    <location>
        <position position="68"/>
    </location>
</feature>
<feature type="active site" description="Proton donor" evidence="3">
    <location>
        <position position="364"/>
    </location>
</feature>
<gene>
    <name evidence="5" type="ORF">DLAC_09377</name>
</gene>
<feature type="domain" description="Orn/DAP/Arg decarboxylase 2 N-terminal" evidence="4">
    <location>
        <begin position="62"/>
        <end position="293"/>
    </location>
</feature>
<dbReference type="InterPro" id="IPR029066">
    <property type="entry name" value="PLP-binding_barrel"/>
</dbReference>
<dbReference type="PRINTS" id="PR01182">
    <property type="entry name" value="ORNDCRBXLASE"/>
</dbReference>
<dbReference type="Pfam" id="PF02784">
    <property type="entry name" value="Orn_Arg_deC_N"/>
    <property type="match status" value="1"/>
</dbReference>
<dbReference type="AlphaFoldDB" id="A0A151Z9W7"/>
<dbReference type="InterPro" id="IPR000183">
    <property type="entry name" value="Orn/DAP/Arg_de-COase"/>
</dbReference>
<dbReference type="EMBL" id="LODT01000037">
    <property type="protein sequence ID" value="KYQ90740.1"/>
    <property type="molecule type" value="Genomic_DNA"/>
</dbReference>
<dbReference type="GO" id="GO:0006596">
    <property type="term" value="P:polyamine biosynthetic process"/>
    <property type="evidence" value="ECO:0007669"/>
    <property type="project" value="InterPro"/>
</dbReference>
<evidence type="ECO:0000256" key="2">
    <source>
        <dbReference type="ARBA" id="ARBA00022898"/>
    </source>
</evidence>
<keyword evidence="6" id="KW-1185">Reference proteome</keyword>
<dbReference type="InterPro" id="IPR022644">
    <property type="entry name" value="De-COase2_N"/>
</dbReference>
<proteinExistence type="predicted"/>
<dbReference type="GO" id="GO:0008836">
    <property type="term" value="F:diaminopimelate decarboxylase activity"/>
    <property type="evidence" value="ECO:0007669"/>
    <property type="project" value="TreeGrafter"/>
</dbReference>
<name>A0A151Z9W7_TIELA</name>
<dbReference type="FunFam" id="3.20.20.10:FF:000008">
    <property type="entry name" value="Ornithine decarboxylase"/>
    <property type="match status" value="1"/>
</dbReference>
<dbReference type="InterPro" id="IPR002433">
    <property type="entry name" value="Orn_de-COase"/>
</dbReference>
<dbReference type="PANTHER" id="PTHR43727">
    <property type="entry name" value="DIAMINOPIMELATE DECARBOXYLASE"/>
    <property type="match status" value="1"/>
</dbReference>
<comment type="caution">
    <text evidence="5">The sequence shown here is derived from an EMBL/GenBank/DDBJ whole genome shotgun (WGS) entry which is preliminary data.</text>
</comment>
<accession>A0A151Z9W7</accession>
<dbReference type="Gene3D" id="2.40.37.10">
    <property type="entry name" value="Lyase, Ornithine Decarboxylase, Chain A, domain 1"/>
    <property type="match status" value="1"/>
</dbReference>
<dbReference type="Proteomes" id="UP000076078">
    <property type="component" value="Unassembled WGS sequence"/>
</dbReference>
<dbReference type="PANTHER" id="PTHR43727:SF3">
    <property type="entry name" value="GROUP IV DECARBOXYLASE"/>
    <property type="match status" value="1"/>
</dbReference>
<dbReference type="OMA" id="IPYFPGE"/>
<dbReference type="GO" id="GO:0009089">
    <property type="term" value="P:lysine biosynthetic process via diaminopimelate"/>
    <property type="evidence" value="ECO:0007669"/>
    <property type="project" value="TreeGrafter"/>
</dbReference>
<dbReference type="SUPFAM" id="SSF51419">
    <property type="entry name" value="PLP-binding barrel"/>
    <property type="match status" value="1"/>
</dbReference>
<evidence type="ECO:0000256" key="1">
    <source>
        <dbReference type="ARBA" id="ARBA00001933"/>
    </source>
</evidence>
<comment type="cofactor">
    <cofactor evidence="1 3">
        <name>pyridoxal 5'-phosphate</name>
        <dbReference type="ChEBI" id="CHEBI:597326"/>
    </cofactor>
</comment>